<accession>A0ABV8DWC6</accession>
<evidence type="ECO:0000313" key="3">
    <source>
        <dbReference type="Proteomes" id="UP001595696"/>
    </source>
</evidence>
<organism evidence="2 3">
    <name type="scientific">Nocardia jiangsuensis</name>
    <dbReference type="NCBI Taxonomy" id="1691563"/>
    <lineage>
        <taxon>Bacteria</taxon>
        <taxon>Bacillati</taxon>
        <taxon>Actinomycetota</taxon>
        <taxon>Actinomycetes</taxon>
        <taxon>Mycobacteriales</taxon>
        <taxon>Nocardiaceae</taxon>
        <taxon>Nocardia</taxon>
    </lineage>
</organism>
<reference evidence="3" key="1">
    <citation type="journal article" date="2019" name="Int. J. Syst. Evol. Microbiol.">
        <title>The Global Catalogue of Microorganisms (GCM) 10K type strain sequencing project: providing services to taxonomists for standard genome sequencing and annotation.</title>
        <authorList>
            <consortium name="The Broad Institute Genomics Platform"/>
            <consortium name="The Broad Institute Genome Sequencing Center for Infectious Disease"/>
            <person name="Wu L."/>
            <person name="Ma J."/>
        </authorList>
    </citation>
    <scope>NUCLEOTIDE SEQUENCE [LARGE SCALE GENOMIC DNA]</scope>
    <source>
        <strain evidence="3">CGMCC 4.7330</strain>
    </source>
</reference>
<dbReference type="RefSeq" id="WP_378614005.1">
    <property type="nucleotide sequence ID" value="NZ_JBHSAX010000017.1"/>
</dbReference>
<evidence type="ECO:0000259" key="1">
    <source>
        <dbReference type="Pfam" id="PF13460"/>
    </source>
</evidence>
<evidence type="ECO:0000313" key="2">
    <source>
        <dbReference type="EMBL" id="MFC3964233.1"/>
    </source>
</evidence>
<comment type="caution">
    <text evidence="2">The sequence shown here is derived from an EMBL/GenBank/DDBJ whole genome shotgun (WGS) entry which is preliminary data.</text>
</comment>
<keyword evidence="3" id="KW-1185">Reference proteome</keyword>
<dbReference type="InterPro" id="IPR036291">
    <property type="entry name" value="NAD(P)-bd_dom_sf"/>
</dbReference>
<sequence>MRIAVAGGTGTVGKPVVEVLRERGHEAVVLARSTGVDLRTGAGLDLTGVDAVIDLTSLVTRSAAEATEFFEQVTANLHRAEQAAGVRHHVLLGIVGSDAVPFGYYTGKMAQERAVERGPVPWTLLRATQFHEFAGQPQGGVRVGPLTLVPAMRVNPIAAREVAERLVDLAVGAPAGRVRDLGGPEELPLDDMIRRYAAATGRGDRVLRFPLPGKAGRAFRQGALVAGPDADRGIQTFAEWLEMRT</sequence>
<dbReference type="InterPro" id="IPR016040">
    <property type="entry name" value="NAD(P)-bd_dom"/>
</dbReference>
<proteinExistence type="predicted"/>
<dbReference type="Gene3D" id="3.40.50.720">
    <property type="entry name" value="NAD(P)-binding Rossmann-like Domain"/>
    <property type="match status" value="1"/>
</dbReference>
<gene>
    <name evidence="2" type="ORF">ACFO0B_19785</name>
</gene>
<dbReference type="Pfam" id="PF13460">
    <property type="entry name" value="NAD_binding_10"/>
    <property type="match status" value="1"/>
</dbReference>
<protein>
    <submittedName>
        <fullName evidence="2">SDR family oxidoreductase</fullName>
    </submittedName>
</protein>
<dbReference type="SUPFAM" id="SSF51735">
    <property type="entry name" value="NAD(P)-binding Rossmann-fold domains"/>
    <property type="match status" value="1"/>
</dbReference>
<feature type="domain" description="NAD(P)-binding" evidence="1">
    <location>
        <begin position="7"/>
        <end position="168"/>
    </location>
</feature>
<dbReference type="EMBL" id="JBHSAX010000017">
    <property type="protein sequence ID" value="MFC3964233.1"/>
    <property type="molecule type" value="Genomic_DNA"/>
</dbReference>
<name>A0ABV8DWC6_9NOCA</name>
<dbReference type="Proteomes" id="UP001595696">
    <property type="component" value="Unassembled WGS sequence"/>
</dbReference>